<gene>
    <name evidence="1" type="ORF">S01H1_04273</name>
</gene>
<comment type="caution">
    <text evidence="1">The sequence shown here is derived from an EMBL/GenBank/DDBJ whole genome shotgun (WGS) entry which is preliminary data.</text>
</comment>
<accession>X0SR73</accession>
<proteinExistence type="predicted"/>
<dbReference type="AlphaFoldDB" id="X0SR73"/>
<name>X0SR73_9ZZZZ</name>
<dbReference type="EMBL" id="BARS01002267">
    <property type="protein sequence ID" value="GAF83564.1"/>
    <property type="molecule type" value="Genomic_DNA"/>
</dbReference>
<evidence type="ECO:0000313" key="1">
    <source>
        <dbReference type="EMBL" id="GAF83564.1"/>
    </source>
</evidence>
<protein>
    <recommendedName>
        <fullName evidence="2">JAB domain-containing protein</fullName>
    </recommendedName>
</protein>
<organism evidence="1">
    <name type="scientific">marine sediment metagenome</name>
    <dbReference type="NCBI Taxonomy" id="412755"/>
    <lineage>
        <taxon>unclassified sequences</taxon>
        <taxon>metagenomes</taxon>
        <taxon>ecological metagenomes</taxon>
    </lineage>
</organism>
<evidence type="ECO:0008006" key="2">
    <source>
        <dbReference type="Google" id="ProtNLM"/>
    </source>
</evidence>
<sequence length="158" mass="17397">VRAHLLSDPLNESSAFLFVQPGESSGAISFSYIGEYLVPDSGYRFRSGYHLELSEHVQAKVIKRAHDLQASLVELHSHIGNWPAKFSDSDFRGFGEFVPHVLWRLKGAPYLAVVMTNSGFDGLVWVDKPESPQPLDGLCINGRIVKPTGLSLGVNLYG</sequence>
<feature type="non-terminal residue" evidence="1">
    <location>
        <position position="1"/>
    </location>
</feature>
<reference evidence="1" key="1">
    <citation type="journal article" date="2014" name="Front. Microbiol.">
        <title>High frequency of phylogenetically diverse reductive dehalogenase-homologous genes in deep subseafloor sedimentary metagenomes.</title>
        <authorList>
            <person name="Kawai M."/>
            <person name="Futagami T."/>
            <person name="Toyoda A."/>
            <person name="Takaki Y."/>
            <person name="Nishi S."/>
            <person name="Hori S."/>
            <person name="Arai W."/>
            <person name="Tsubouchi T."/>
            <person name="Morono Y."/>
            <person name="Uchiyama I."/>
            <person name="Ito T."/>
            <person name="Fujiyama A."/>
            <person name="Inagaki F."/>
            <person name="Takami H."/>
        </authorList>
    </citation>
    <scope>NUCLEOTIDE SEQUENCE</scope>
    <source>
        <strain evidence="1">Expedition CK06-06</strain>
    </source>
</reference>